<name>A0ABZ2U6B8_9ACTN</name>
<protein>
    <recommendedName>
        <fullName evidence="4">Tautomerase enzyme</fullName>
    </recommendedName>
</protein>
<feature type="region of interest" description="Disordered" evidence="1">
    <location>
        <begin position="150"/>
        <end position="179"/>
    </location>
</feature>
<evidence type="ECO:0008006" key="4">
    <source>
        <dbReference type="Google" id="ProtNLM"/>
    </source>
</evidence>
<feature type="compositionally biased region" description="Basic and acidic residues" evidence="1">
    <location>
        <begin position="157"/>
        <end position="179"/>
    </location>
</feature>
<keyword evidence="3" id="KW-1185">Reference proteome</keyword>
<dbReference type="Gene3D" id="3.30.429.10">
    <property type="entry name" value="Macrophage Migration Inhibitory Factor"/>
    <property type="match status" value="1"/>
</dbReference>
<dbReference type="RefSeq" id="WP_066163956.1">
    <property type="nucleotide sequence ID" value="NZ_CP136137.1"/>
</dbReference>
<proteinExistence type="predicted"/>
<evidence type="ECO:0000313" key="3">
    <source>
        <dbReference type="Proteomes" id="UP001479933"/>
    </source>
</evidence>
<organism evidence="2 3">
    <name type="scientific">Gordonia hydrophobica</name>
    <dbReference type="NCBI Taxonomy" id="40516"/>
    <lineage>
        <taxon>Bacteria</taxon>
        <taxon>Bacillati</taxon>
        <taxon>Actinomycetota</taxon>
        <taxon>Actinomycetes</taxon>
        <taxon>Mycobacteriales</taxon>
        <taxon>Gordoniaceae</taxon>
        <taxon>Gordonia</taxon>
    </lineage>
</organism>
<accession>A0ABZ2U6B8</accession>
<dbReference type="InterPro" id="IPR014347">
    <property type="entry name" value="Tautomerase/MIF_sf"/>
</dbReference>
<evidence type="ECO:0000256" key="1">
    <source>
        <dbReference type="SAM" id="MobiDB-lite"/>
    </source>
</evidence>
<dbReference type="EMBL" id="CP136137">
    <property type="protein sequence ID" value="WYY09107.1"/>
    <property type="molecule type" value="Genomic_DNA"/>
</dbReference>
<reference evidence="2 3" key="1">
    <citation type="journal article" date="2023" name="Virus Evol.">
        <title>Computational host range prediction-The good, the bad, and the ugly.</title>
        <authorList>
            <person name="Howell A.A."/>
            <person name="Versoza C.J."/>
            <person name="Pfeifer S.P."/>
        </authorList>
    </citation>
    <scope>NUCLEOTIDE SEQUENCE [LARGE SCALE GENOMIC DNA]</scope>
    <source>
        <strain evidence="2 3">1610/1b</strain>
    </source>
</reference>
<sequence>MPMLDLFIPDGALTPDAEAALIDDLTTFMLKIEGADPTNPFAREIGWAYVHRSALYVGGSPSAKPRYRILASVPQGNINGADRKAEIVSYITSAVLRAEGGDGTEGAERVWVFPLEIPEGHWGGAGQVFGLEQLFTLTTGDPTRAASMAQKRLSANRAERDQIGRVGEARKAASHDRVP</sequence>
<dbReference type="Proteomes" id="UP001479933">
    <property type="component" value="Chromosome"/>
</dbReference>
<gene>
    <name evidence="2" type="ORF">RVF87_08655</name>
</gene>
<evidence type="ECO:0000313" key="2">
    <source>
        <dbReference type="EMBL" id="WYY09107.1"/>
    </source>
</evidence>